<accession>A0A2S6G5J9</accession>
<name>A0A2S6G5J9_9GAMM</name>
<evidence type="ECO:0000313" key="3">
    <source>
        <dbReference type="Proteomes" id="UP000239446"/>
    </source>
</evidence>
<protein>
    <recommendedName>
        <fullName evidence="5">DUF2946 family protein</fullName>
    </recommendedName>
</protein>
<sequence length="130" mass="13301">MLTRPLIAALLSILLLIGGLNQGLGDVASGALESSAINAVDCHGMTYPGTETANTSGMNHSGISVDCDDTEQEPCDLAAPHCASVSVLGIITGAPIPPIELAARGHVIPPWEAYHNHTSDVLTPPPDALS</sequence>
<gene>
    <name evidence="2" type="ORF">B0H24_101756</name>
    <name evidence="1" type="ORF">BY455_12056</name>
</gene>
<reference evidence="1 4" key="1">
    <citation type="submission" date="2018-02" db="EMBL/GenBank/DDBJ databases">
        <title>Deep subsurface shale carbon reservoir microbial communities from Ohio and West Virginia, USA.</title>
        <authorList>
            <person name="Wrighton K."/>
        </authorList>
    </citation>
    <scope>NUCLEOTIDE SEQUENCE [LARGE SCALE GENOMIC DNA]</scope>
    <source>
        <strain evidence="1 4">UTICA-S1B6</strain>
    </source>
</reference>
<keyword evidence="4" id="KW-1185">Reference proteome</keyword>
<organism evidence="2 3">
    <name type="scientific">Marinobacter persicus</name>
    <dbReference type="NCBI Taxonomy" id="930118"/>
    <lineage>
        <taxon>Bacteria</taxon>
        <taxon>Pseudomonadati</taxon>
        <taxon>Pseudomonadota</taxon>
        <taxon>Gammaproteobacteria</taxon>
        <taxon>Pseudomonadales</taxon>
        <taxon>Marinobacteraceae</taxon>
        <taxon>Marinobacter</taxon>
    </lineage>
</organism>
<dbReference type="EMBL" id="PTIU01000017">
    <property type="protein sequence ID" value="PPK54258.1"/>
    <property type="molecule type" value="Genomic_DNA"/>
</dbReference>
<evidence type="ECO:0000313" key="4">
    <source>
        <dbReference type="Proteomes" id="UP000239648"/>
    </source>
</evidence>
<dbReference type="EMBL" id="PTIT01000020">
    <property type="protein sequence ID" value="PPK50806.1"/>
    <property type="molecule type" value="Genomic_DNA"/>
</dbReference>
<comment type="caution">
    <text evidence="2">The sequence shown here is derived from an EMBL/GenBank/DDBJ whole genome shotgun (WGS) entry which is preliminary data.</text>
</comment>
<dbReference type="AlphaFoldDB" id="A0A2S6G5J9"/>
<evidence type="ECO:0000313" key="2">
    <source>
        <dbReference type="EMBL" id="PPK54258.1"/>
    </source>
</evidence>
<evidence type="ECO:0000313" key="1">
    <source>
        <dbReference type="EMBL" id="PPK50806.1"/>
    </source>
</evidence>
<proteinExistence type="predicted"/>
<reference evidence="2 3" key="2">
    <citation type="submission" date="2018-02" db="EMBL/GenBank/DDBJ databases">
        <title>Subsurface microbial communities from deep shales in Ohio and West Virginia, USA.</title>
        <authorList>
            <person name="Wrighton K."/>
        </authorList>
    </citation>
    <scope>NUCLEOTIDE SEQUENCE [LARGE SCALE GENOMIC DNA]</scope>
    <source>
        <strain evidence="2 3">UTICA-S1B9</strain>
    </source>
</reference>
<dbReference type="Proteomes" id="UP000239446">
    <property type="component" value="Unassembled WGS sequence"/>
</dbReference>
<dbReference type="Proteomes" id="UP000239648">
    <property type="component" value="Unassembled WGS sequence"/>
</dbReference>
<evidence type="ECO:0008006" key="5">
    <source>
        <dbReference type="Google" id="ProtNLM"/>
    </source>
</evidence>